<accession>A0A328TYX9</accession>
<dbReference type="Pfam" id="PF05721">
    <property type="entry name" value="PhyH"/>
    <property type="match status" value="1"/>
</dbReference>
<sequence>MEGMGRMPKVLSKSDIEQFIELGYVRVEEAFPRQNALEAQKFLWSKVEEQGILKEDKSTWTQAMVHLKEQFTGEVFQACNTQRFADAIEDLIGVGRWKEYAVYDRNDQITQWGWWPINFSAGADKEWDVPTDGWHWDGMQRPHYVDSPEQGLLPLCVFSDIGPRGGSTLVAEGSHRIVARFLEKYNDGPMLDEAIEITNREHPWLAELTAVRGKERLQEGSRIERFMNRTHVDEFGTHLRVVETPASAGDVYLCHPMLYHSASQNHSGVPRFMCNRATPLKKRLNLRRQNPAEYSPLELSIKQALVRPLMVQ</sequence>
<dbReference type="GO" id="GO:0016706">
    <property type="term" value="F:2-oxoglutarate-dependent dioxygenase activity"/>
    <property type="evidence" value="ECO:0007669"/>
    <property type="project" value="UniProtKB-ARBA"/>
</dbReference>
<dbReference type="EMBL" id="QLUW01000004">
    <property type="protein sequence ID" value="RAP74351.1"/>
    <property type="molecule type" value="Genomic_DNA"/>
</dbReference>
<dbReference type="Proteomes" id="UP000249260">
    <property type="component" value="Unassembled WGS sequence"/>
</dbReference>
<dbReference type="AlphaFoldDB" id="A0A328TYX9"/>
<dbReference type="InterPro" id="IPR008775">
    <property type="entry name" value="Phytyl_CoA_dOase-like"/>
</dbReference>
<evidence type="ECO:0000313" key="1">
    <source>
        <dbReference type="EMBL" id="RAP74351.1"/>
    </source>
</evidence>
<dbReference type="Gene3D" id="2.60.120.620">
    <property type="entry name" value="q2cbj1_9rhob like domain"/>
    <property type="match status" value="1"/>
</dbReference>
<organism evidence="1 2">
    <name type="scientific">Paenibacillus montanisoli</name>
    <dbReference type="NCBI Taxonomy" id="2081970"/>
    <lineage>
        <taxon>Bacteria</taxon>
        <taxon>Bacillati</taxon>
        <taxon>Bacillota</taxon>
        <taxon>Bacilli</taxon>
        <taxon>Bacillales</taxon>
        <taxon>Paenibacillaceae</taxon>
        <taxon>Paenibacillus</taxon>
    </lineage>
</organism>
<keyword evidence="2" id="KW-1185">Reference proteome</keyword>
<reference evidence="1 2" key="1">
    <citation type="submission" date="2018-06" db="EMBL/GenBank/DDBJ databases">
        <title>Paenibacillus montanisoli sp. nov., isolated from mountain area soil.</title>
        <authorList>
            <person name="Wu M."/>
        </authorList>
    </citation>
    <scope>NUCLEOTIDE SEQUENCE [LARGE SCALE GENOMIC DNA]</scope>
    <source>
        <strain evidence="1 2">RA17</strain>
    </source>
</reference>
<evidence type="ECO:0008006" key="3">
    <source>
        <dbReference type="Google" id="ProtNLM"/>
    </source>
</evidence>
<proteinExistence type="predicted"/>
<evidence type="ECO:0000313" key="2">
    <source>
        <dbReference type="Proteomes" id="UP000249260"/>
    </source>
</evidence>
<name>A0A328TYX9_9BACL</name>
<protein>
    <recommendedName>
        <fullName evidence="3">Phytanoyl-CoA dioxygenase</fullName>
    </recommendedName>
</protein>
<gene>
    <name evidence="1" type="ORF">DL346_19905</name>
</gene>
<comment type="caution">
    <text evidence="1">The sequence shown here is derived from an EMBL/GenBank/DDBJ whole genome shotgun (WGS) entry which is preliminary data.</text>
</comment>
<dbReference type="SUPFAM" id="SSF51197">
    <property type="entry name" value="Clavaminate synthase-like"/>
    <property type="match status" value="1"/>
</dbReference>